<dbReference type="EMBL" id="HBUF01637833">
    <property type="protein sequence ID" value="CAG6784491.1"/>
    <property type="molecule type" value="Transcribed_RNA"/>
</dbReference>
<sequence>MVHKYSLKNIMGCAPSSRNNKRKLTMVDSAEVLDTFLKLDREIWAEEMKAPAPDLGHAMAKMEKINNEIEVLMAELSSDKDYRVLAPGMFSAHNTQGLDTADDSIKSVLTELTINRNPSRALEHEEFVANLARKALKHRHLLWLTRKKLDTEEEIGTASEKVQNLQKLYEHQDVLLNEILGSTVSPLEHELDRIRSYRDTLYSGELSWREAVRLIHSASVFTKAGLDSWEALATTLTEETRFSLATETRNSIQEAALSIQTAQTILPGVQFPYCTAREIFAIMQIIEYLYTDLQVPDRYAHASEVYKSFHKRSTALYEWIRKLTEDTIQKDVQVVDRQISELASRLCQQRSDLIRSKGSAQPHKGVAGGSSTLKQNGILPLPRPT</sequence>
<dbReference type="EMBL" id="HBUF01117495">
    <property type="protein sequence ID" value="CAG6641463.1"/>
    <property type="molecule type" value="Transcribed_RNA"/>
</dbReference>
<feature type="region of interest" description="Disordered" evidence="1">
    <location>
        <begin position="355"/>
        <end position="385"/>
    </location>
</feature>
<dbReference type="PANTHER" id="PTHR21974">
    <property type="entry name" value="RE15880P"/>
    <property type="match status" value="1"/>
</dbReference>
<organism evidence="2">
    <name type="scientific">Cacopsylla melanoneura</name>
    <dbReference type="NCBI Taxonomy" id="428564"/>
    <lineage>
        <taxon>Eukaryota</taxon>
        <taxon>Metazoa</taxon>
        <taxon>Ecdysozoa</taxon>
        <taxon>Arthropoda</taxon>
        <taxon>Hexapoda</taxon>
        <taxon>Insecta</taxon>
        <taxon>Pterygota</taxon>
        <taxon>Neoptera</taxon>
        <taxon>Paraneoptera</taxon>
        <taxon>Hemiptera</taxon>
        <taxon>Sternorrhyncha</taxon>
        <taxon>Psylloidea</taxon>
        <taxon>Psyllidae</taxon>
        <taxon>Psyllinae</taxon>
        <taxon>Cacopsylla</taxon>
    </lineage>
</organism>
<evidence type="ECO:0000313" key="2">
    <source>
        <dbReference type="EMBL" id="CAG6641463.1"/>
    </source>
</evidence>
<reference evidence="2" key="1">
    <citation type="submission" date="2021-05" db="EMBL/GenBank/DDBJ databases">
        <authorList>
            <person name="Alioto T."/>
            <person name="Alioto T."/>
            <person name="Gomez Garrido J."/>
        </authorList>
    </citation>
    <scope>NUCLEOTIDE SEQUENCE</scope>
</reference>
<proteinExistence type="predicted"/>
<evidence type="ECO:0000256" key="1">
    <source>
        <dbReference type="SAM" id="MobiDB-lite"/>
    </source>
</evidence>
<dbReference type="GO" id="GO:0005929">
    <property type="term" value="C:cilium"/>
    <property type="evidence" value="ECO:0007669"/>
    <property type="project" value="TreeGrafter"/>
</dbReference>
<accession>A0A8D8W0N5</accession>
<protein>
    <submittedName>
        <fullName evidence="2">Uncharacterized protein</fullName>
    </submittedName>
</protein>
<name>A0A8D8W0N5_9HEMI</name>
<dbReference type="PANTHER" id="PTHR21974:SF2">
    <property type="entry name" value="RE15880P"/>
    <property type="match status" value="1"/>
</dbReference>
<dbReference type="AlphaFoldDB" id="A0A8D8W0N5"/>